<dbReference type="EMBL" id="GBXM01053798">
    <property type="protein sequence ID" value="JAH54779.1"/>
    <property type="molecule type" value="Transcribed_RNA"/>
</dbReference>
<reference evidence="1" key="1">
    <citation type="submission" date="2014-11" db="EMBL/GenBank/DDBJ databases">
        <authorList>
            <person name="Amaro Gonzalez C."/>
        </authorList>
    </citation>
    <scope>NUCLEOTIDE SEQUENCE</scope>
</reference>
<proteinExistence type="predicted"/>
<protein>
    <submittedName>
        <fullName evidence="1">Uncharacterized protein</fullName>
    </submittedName>
</protein>
<accession>A0A0E9TM90</accession>
<name>A0A0E9TM90_ANGAN</name>
<reference evidence="1" key="2">
    <citation type="journal article" date="2015" name="Fish Shellfish Immunol.">
        <title>Early steps in the European eel (Anguilla anguilla)-Vibrio vulnificus interaction in the gills: Role of the RtxA13 toxin.</title>
        <authorList>
            <person name="Callol A."/>
            <person name="Pajuelo D."/>
            <person name="Ebbesson L."/>
            <person name="Teles M."/>
            <person name="MacKenzie S."/>
            <person name="Amaro C."/>
        </authorList>
    </citation>
    <scope>NUCLEOTIDE SEQUENCE</scope>
</reference>
<organism evidence="1">
    <name type="scientific">Anguilla anguilla</name>
    <name type="common">European freshwater eel</name>
    <name type="synonym">Muraena anguilla</name>
    <dbReference type="NCBI Taxonomy" id="7936"/>
    <lineage>
        <taxon>Eukaryota</taxon>
        <taxon>Metazoa</taxon>
        <taxon>Chordata</taxon>
        <taxon>Craniata</taxon>
        <taxon>Vertebrata</taxon>
        <taxon>Euteleostomi</taxon>
        <taxon>Actinopterygii</taxon>
        <taxon>Neopterygii</taxon>
        <taxon>Teleostei</taxon>
        <taxon>Anguilliformes</taxon>
        <taxon>Anguillidae</taxon>
        <taxon>Anguilla</taxon>
    </lineage>
</organism>
<sequence>MSLKLDCFHGGLIVCVCSCSLNDYLGVGVS</sequence>
<evidence type="ECO:0000313" key="1">
    <source>
        <dbReference type="EMBL" id="JAH54779.1"/>
    </source>
</evidence>
<dbReference type="AlphaFoldDB" id="A0A0E9TM90"/>